<evidence type="ECO:0000313" key="3">
    <source>
        <dbReference type="Proteomes" id="UP000276834"/>
    </source>
</evidence>
<dbReference type="Proteomes" id="UP000276834">
    <property type="component" value="Unassembled WGS sequence"/>
</dbReference>
<evidence type="ECO:0000313" key="1">
    <source>
        <dbReference type="EMBL" id="RLV63297.1"/>
    </source>
</evidence>
<protein>
    <submittedName>
        <fullName evidence="2">Uncharacterized protein</fullName>
    </submittedName>
</protein>
<dbReference type="EMBL" id="QUSF01003236">
    <property type="protein sequence ID" value="RLV63298.1"/>
    <property type="molecule type" value="Genomic_DNA"/>
</dbReference>
<evidence type="ECO:0000313" key="2">
    <source>
        <dbReference type="EMBL" id="RLV63298.1"/>
    </source>
</evidence>
<dbReference type="AlphaFoldDB" id="A0A3L8Q7U2"/>
<keyword evidence="3" id="KW-1185">Reference proteome</keyword>
<proteinExistence type="predicted"/>
<sequence>MGTVGCCCSWSVMLHPGIAVSMTKEAASSGCASLGLLWVTYPCYSGVPSIPSSAALPRD</sequence>
<accession>A0A3L8Q7U2</accession>
<reference evidence="2" key="2">
    <citation type="submission" date="2018-08" db="EMBL/GenBank/DDBJ databases">
        <authorList>
            <person name="Sabatino S.J."/>
        </authorList>
    </citation>
    <scope>NUCLEOTIDE SEQUENCE</scope>
    <source>
        <strain evidence="2">Red01</strain>
        <tissue evidence="2">Muscle</tissue>
    </source>
</reference>
<organism evidence="2 3">
    <name type="scientific">Chloebia gouldiae</name>
    <name type="common">Gouldian finch</name>
    <name type="synonym">Erythrura gouldiae</name>
    <dbReference type="NCBI Taxonomy" id="44316"/>
    <lineage>
        <taxon>Eukaryota</taxon>
        <taxon>Metazoa</taxon>
        <taxon>Chordata</taxon>
        <taxon>Craniata</taxon>
        <taxon>Vertebrata</taxon>
        <taxon>Euteleostomi</taxon>
        <taxon>Archelosauria</taxon>
        <taxon>Archosauria</taxon>
        <taxon>Dinosauria</taxon>
        <taxon>Saurischia</taxon>
        <taxon>Theropoda</taxon>
        <taxon>Coelurosauria</taxon>
        <taxon>Aves</taxon>
        <taxon>Neognathae</taxon>
        <taxon>Neoaves</taxon>
        <taxon>Telluraves</taxon>
        <taxon>Australaves</taxon>
        <taxon>Passeriformes</taxon>
        <taxon>Passeroidea</taxon>
        <taxon>Passeridae</taxon>
        <taxon>Chloebia</taxon>
    </lineage>
</organism>
<gene>
    <name evidence="2" type="ORF">DV515_00018412</name>
    <name evidence="1" type="ORF">DV515_00018415</name>
</gene>
<reference evidence="2 3" key="1">
    <citation type="journal article" date="2018" name="Proc. R. Soc. B">
        <title>A non-coding region near Follistatin controls head colour polymorphism in the Gouldian finch.</title>
        <authorList>
            <person name="Toomey M.B."/>
            <person name="Marques C.I."/>
            <person name="Andrade P."/>
            <person name="Araujo P.M."/>
            <person name="Sabatino S."/>
            <person name="Gazda M.A."/>
            <person name="Afonso S."/>
            <person name="Lopes R.J."/>
            <person name="Corbo J.C."/>
            <person name="Carneiro M."/>
        </authorList>
    </citation>
    <scope>NUCLEOTIDE SEQUENCE [LARGE SCALE GENOMIC DNA]</scope>
    <source>
        <strain evidence="2">Red01</strain>
        <tissue evidence="2">Muscle</tissue>
    </source>
</reference>
<comment type="caution">
    <text evidence="2">The sequence shown here is derived from an EMBL/GenBank/DDBJ whole genome shotgun (WGS) entry which is preliminary data.</text>
</comment>
<dbReference type="EMBL" id="QUSF01003237">
    <property type="protein sequence ID" value="RLV63297.1"/>
    <property type="molecule type" value="Genomic_DNA"/>
</dbReference>
<name>A0A3L8Q7U2_CHLGU</name>